<dbReference type="NCBIfam" id="TIGR00149">
    <property type="entry name" value="TIGR00149_YjbQ"/>
    <property type="match status" value="1"/>
</dbReference>
<dbReference type="InterPro" id="IPR035917">
    <property type="entry name" value="YjbQ-like_sf"/>
</dbReference>
<dbReference type="PIRSF" id="PIRSF004681">
    <property type="entry name" value="UCP004681"/>
    <property type="match status" value="1"/>
</dbReference>
<dbReference type="AlphaFoldDB" id="A0A6F8ZFK4"/>
<name>A0A6F8ZFK4_9FIRM</name>
<comment type="similarity">
    <text evidence="1">Belongs to the UPF0047 family.</text>
</comment>
<keyword evidence="3" id="KW-1185">Reference proteome</keyword>
<dbReference type="Proteomes" id="UP000503399">
    <property type="component" value="Chromosome"/>
</dbReference>
<gene>
    <name evidence="2" type="ORF">R50_0736</name>
</gene>
<dbReference type="PANTHER" id="PTHR30615">
    <property type="entry name" value="UNCHARACTERIZED PROTEIN YJBQ-RELATED"/>
    <property type="match status" value="1"/>
</dbReference>
<dbReference type="SUPFAM" id="SSF111038">
    <property type="entry name" value="YjbQ-like"/>
    <property type="match status" value="1"/>
</dbReference>
<dbReference type="KEGG" id="hfv:R50_0736"/>
<accession>A0A6F8ZFK4</accession>
<evidence type="ECO:0008006" key="4">
    <source>
        <dbReference type="Google" id="ProtNLM"/>
    </source>
</evidence>
<sequence>MEEIRIETRQRQEMVDITGPVRAVVERAGIREGLLVVYSPHTTGAVTVNENWDPDVQRDLLHFLAGAVPHRHPDFRHAEGNSDSHILTSLVGPSVTLVVSGGSVRLGQWQGIFFCEFDGPRRRSVWVQVVGT</sequence>
<dbReference type="InterPro" id="IPR001602">
    <property type="entry name" value="UPF0047_YjbQ-like"/>
</dbReference>
<organism evidence="2 3">
    <name type="scientific">Candidatus Hydrogenisulfobacillus filiaventi</name>
    <dbReference type="NCBI Taxonomy" id="2707344"/>
    <lineage>
        <taxon>Bacteria</taxon>
        <taxon>Bacillati</taxon>
        <taxon>Bacillota</taxon>
        <taxon>Clostridia</taxon>
        <taxon>Eubacteriales</taxon>
        <taxon>Clostridiales Family XVII. Incertae Sedis</taxon>
        <taxon>Candidatus Hydrogenisulfobacillus</taxon>
    </lineage>
</organism>
<evidence type="ECO:0000313" key="2">
    <source>
        <dbReference type="EMBL" id="CAB1128242.1"/>
    </source>
</evidence>
<dbReference type="Pfam" id="PF01894">
    <property type="entry name" value="YjbQ"/>
    <property type="match status" value="1"/>
</dbReference>
<proteinExistence type="inferred from homology"/>
<dbReference type="EMBL" id="LR778114">
    <property type="protein sequence ID" value="CAB1128242.1"/>
    <property type="molecule type" value="Genomic_DNA"/>
</dbReference>
<reference evidence="2 3" key="1">
    <citation type="submission" date="2020-02" db="EMBL/GenBank/DDBJ databases">
        <authorList>
            <person name="Hogendoorn C."/>
        </authorList>
    </citation>
    <scope>NUCLEOTIDE SEQUENCE [LARGE SCALE GENOMIC DNA]</scope>
    <source>
        <strain evidence="2">R501</strain>
    </source>
</reference>
<dbReference type="Gene3D" id="2.60.120.460">
    <property type="entry name" value="YjbQ-like"/>
    <property type="match status" value="1"/>
</dbReference>
<evidence type="ECO:0000313" key="3">
    <source>
        <dbReference type="Proteomes" id="UP000503399"/>
    </source>
</evidence>
<evidence type="ECO:0000256" key="1">
    <source>
        <dbReference type="ARBA" id="ARBA00005534"/>
    </source>
</evidence>
<protein>
    <recommendedName>
        <fullName evidence="4">YjbQ family protein</fullName>
    </recommendedName>
</protein>
<dbReference type="PANTHER" id="PTHR30615:SF8">
    <property type="entry name" value="UPF0047 PROTEIN C4A8.02C"/>
    <property type="match status" value="1"/>
</dbReference>